<organism evidence="1 2">
    <name type="scientific">Brachybacterium muris UCD-AY4</name>
    <dbReference type="NCBI Taxonomy" id="1249481"/>
    <lineage>
        <taxon>Bacteria</taxon>
        <taxon>Bacillati</taxon>
        <taxon>Actinomycetota</taxon>
        <taxon>Actinomycetes</taxon>
        <taxon>Micrococcales</taxon>
        <taxon>Dermabacteraceae</taxon>
        <taxon>Brachybacterium</taxon>
    </lineage>
</organism>
<reference evidence="1 2" key="1">
    <citation type="journal article" date="2013" name="Genome Announc.">
        <title>Draft genome sequence of an Actinobacterium, Brachybacterium muris strain UCD-AY4.</title>
        <authorList>
            <person name="Lo J.R."/>
            <person name="Lang J.M."/>
            <person name="Darling A.E."/>
            <person name="Eisen J.A."/>
            <person name="Coil D.A."/>
        </authorList>
    </citation>
    <scope>NUCLEOTIDE SEQUENCE [LARGE SCALE GENOMIC DNA]</scope>
    <source>
        <strain evidence="1 2">UCD-AY4</strain>
    </source>
</reference>
<proteinExistence type="predicted"/>
<protein>
    <recommendedName>
        <fullName evidence="3">DUF559 domain-containing protein</fullName>
    </recommendedName>
</protein>
<comment type="caution">
    <text evidence="1">The sequence shown here is derived from an EMBL/GenBank/DDBJ whole genome shotgun (WGS) entry which is preliminary data.</text>
</comment>
<dbReference type="EMBL" id="AORC01000008">
    <property type="protein sequence ID" value="EYT49674.1"/>
    <property type="molecule type" value="Genomic_DNA"/>
</dbReference>
<accession>A0A022KYS0</accession>
<evidence type="ECO:0000313" key="2">
    <source>
        <dbReference type="Proteomes" id="UP000019754"/>
    </source>
</evidence>
<evidence type="ECO:0000313" key="1">
    <source>
        <dbReference type="EMBL" id="EYT49674.1"/>
    </source>
</evidence>
<dbReference type="Proteomes" id="UP000019754">
    <property type="component" value="Unassembled WGS sequence"/>
</dbReference>
<dbReference type="HOGENOM" id="CLU_1136337_0_0_11"/>
<dbReference type="AlphaFoldDB" id="A0A022KYS0"/>
<name>A0A022KYS0_9MICO</name>
<keyword evidence="2" id="KW-1185">Reference proteome</keyword>
<evidence type="ECO:0008006" key="3">
    <source>
        <dbReference type="Google" id="ProtNLM"/>
    </source>
</evidence>
<gene>
    <name evidence="1" type="ORF">D641_0107205</name>
</gene>
<sequence>MHRSGVLVRAEGEPLPMVDMTTTLCGLATMLSNEEMVLALDHLLGPASAHRQQTREQIWRSVMLSAATTGKERLRRALWRAEPEVPTTDHTRIRLLFRSNGLPDPVTCLSVETTIPGITVMVDYAYPDRRIAILWNDSPDNTGTHHEGRLRESDLLGLGWTVLRLTRADLDDPRGFITLLRVALKSRHGTRGAEMTPASLVIGAGRTSEPDRGPEMRSVLSRPAHLFRPPGMPLVATDSRSPTL</sequence>